<keyword evidence="8" id="KW-1003">Cell membrane</keyword>
<keyword evidence="3 8" id="KW-0375">Hydrogen ion transport</keyword>
<name>A0A3S8ZV35_9NEIS</name>
<dbReference type="RefSeq" id="WP_125974808.1">
    <property type="nucleotide sequence ID" value="NZ_CP034433.1"/>
</dbReference>
<evidence type="ECO:0000313" key="10">
    <source>
        <dbReference type="Proteomes" id="UP000282438"/>
    </source>
</evidence>
<dbReference type="InterPro" id="IPR026015">
    <property type="entry name" value="ATP_synth_OSCP/delta_N_sf"/>
</dbReference>
<dbReference type="PRINTS" id="PR00125">
    <property type="entry name" value="ATPASEDELTA"/>
</dbReference>
<protein>
    <recommendedName>
        <fullName evidence="8">ATP synthase subunit delta</fullName>
    </recommendedName>
    <alternativeName>
        <fullName evidence="8">ATP synthase F(1) sector subunit delta</fullName>
    </alternativeName>
    <alternativeName>
        <fullName evidence="8">F-type ATPase subunit delta</fullName>
        <shortName evidence="8">F-ATPase subunit delta</shortName>
    </alternativeName>
</protein>
<dbReference type="GO" id="GO:0045259">
    <property type="term" value="C:proton-transporting ATP synthase complex"/>
    <property type="evidence" value="ECO:0007669"/>
    <property type="project" value="UniProtKB-KW"/>
</dbReference>
<dbReference type="AlphaFoldDB" id="A0A3S8ZV35"/>
<evidence type="ECO:0000256" key="8">
    <source>
        <dbReference type="HAMAP-Rule" id="MF_01416"/>
    </source>
</evidence>
<comment type="function">
    <text evidence="8">F(1)F(0) ATP synthase produces ATP from ADP in the presence of a proton or sodium gradient. F-type ATPases consist of two structural domains, F(1) containing the extramembraneous catalytic core and F(0) containing the membrane proton channel, linked together by a central stalk and a peripheral stalk. During catalysis, ATP synthesis in the catalytic domain of F(1) is coupled via a rotary mechanism of the central stalk subunits to proton translocation.</text>
</comment>
<dbReference type="NCBIfam" id="NF004402">
    <property type="entry name" value="PRK05758.2-2"/>
    <property type="match status" value="1"/>
</dbReference>
<keyword evidence="7 8" id="KW-0066">ATP synthesis</keyword>
<keyword evidence="9" id="KW-0378">Hydrolase</keyword>
<keyword evidence="6 8" id="KW-0139">CF(1)</keyword>
<evidence type="ECO:0000256" key="7">
    <source>
        <dbReference type="ARBA" id="ARBA00023310"/>
    </source>
</evidence>
<comment type="subcellular location">
    <subcellularLocation>
        <location evidence="8">Cell membrane</location>
        <topology evidence="8">Peripheral membrane protein</topology>
    </subcellularLocation>
    <subcellularLocation>
        <location evidence="1">Membrane</location>
    </subcellularLocation>
</comment>
<dbReference type="NCBIfam" id="TIGR01145">
    <property type="entry name" value="ATP_synt_delta"/>
    <property type="match status" value="1"/>
</dbReference>
<dbReference type="SUPFAM" id="SSF47928">
    <property type="entry name" value="N-terminal domain of the delta subunit of the F1F0-ATP synthase"/>
    <property type="match status" value="1"/>
</dbReference>
<evidence type="ECO:0000256" key="2">
    <source>
        <dbReference type="ARBA" id="ARBA00022448"/>
    </source>
</evidence>
<dbReference type="GO" id="GO:0046933">
    <property type="term" value="F:proton-transporting ATP synthase activity, rotational mechanism"/>
    <property type="evidence" value="ECO:0007669"/>
    <property type="project" value="UniProtKB-UniRule"/>
</dbReference>
<gene>
    <name evidence="8" type="primary">atpH</name>
    <name evidence="9" type="ORF">EJO50_12970</name>
</gene>
<dbReference type="GO" id="GO:0016787">
    <property type="term" value="F:hydrolase activity"/>
    <property type="evidence" value="ECO:0007669"/>
    <property type="project" value="UniProtKB-KW"/>
</dbReference>
<dbReference type="Proteomes" id="UP000282438">
    <property type="component" value="Chromosome"/>
</dbReference>
<comment type="function">
    <text evidence="8">This protein is part of the stalk that links CF(0) to CF(1). It either transmits conformational changes from CF(0) to CF(1) or is implicated in proton conduction.</text>
</comment>
<dbReference type="GO" id="GO:0005886">
    <property type="term" value="C:plasma membrane"/>
    <property type="evidence" value="ECO:0007669"/>
    <property type="project" value="UniProtKB-SubCell"/>
</dbReference>
<reference evidence="9 10" key="1">
    <citation type="submission" date="2018-12" db="EMBL/GenBank/DDBJ databases">
        <title>Complete genome sequence of Iodobacter sp. H11R3.</title>
        <authorList>
            <person name="Bae J.-W."/>
        </authorList>
    </citation>
    <scope>NUCLEOTIDE SEQUENCE [LARGE SCALE GENOMIC DNA]</scope>
    <source>
        <strain evidence="9 10">H11R3</strain>
    </source>
</reference>
<evidence type="ECO:0000256" key="3">
    <source>
        <dbReference type="ARBA" id="ARBA00022781"/>
    </source>
</evidence>
<keyword evidence="5 8" id="KW-0472">Membrane</keyword>
<evidence type="ECO:0000313" key="9">
    <source>
        <dbReference type="EMBL" id="AZN37316.1"/>
    </source>
</evidence>
<accession>A0A3S8ZV35</accession>
<keyword evidence="2 8" id="KW-0813">Transport</keyword>
<dbReference type="PANTHER" id="PTHR11910">
    <property type="entry name" value="ATP SYNTHASE DELTA CHAIN"/>
    <property type="match status" value="1"/>
</dbReference>
<dbReference type="Gene3D" id="1.10.520.20">
    <property type="entry name" value="N-terminal domain of the delta subunit of the F1F0-ATP synthase"/>
    <property type="match status" value="1"/>
</dbReference>
<organism evidence="9 10">
    <name type="scientific">Iodobacter ciconiae</name>
    <dbReference type="NCBI Taxonomy" id="2496266"/>
    <lineage>
        <taxon>Bacteria</taxon>
        <taxon>Pseudomonadati</taxon>
        <taxon>Pseudomonadota</taxon>
        <taxon>Betaproteobacteria</taxon>
        <taxon>Neisseriales</taxon>
        <taxon>Chitinibacteraceae</taxon>
        <taxon>Iodobacter</taxon>
    </lineage>
</organism>
<keyword evidence="4 8" id="KW-0406">Ion transport</keyword>
<dbReference type="KEGG" id="iod:EJO50_12970"/>
<evidence type="ECO:0000256" key="4">
    <source>
        <dbReference type="ARBA" id="ARBA00023065"/>
    </source>
</evidence>
<sequence>MAELITVARPYAVAIFRLAKETSTLPLWSDVLARLALIAGNELALDVVANPKFSVAQAKELLLGLLGGQQSAEVHNFIDAVLENRRFTVLPAVAELFEEYKAANAGEVEASIESAFALTDSQVVELSATLSQQLHRKVTAQVSVNPELIGGVKVTVGDLVVDASVRGKLTALALSLKS</sequence>
<dbReference type="Pfam" id="PF00213">
    <property type="entry name" value="OSCP"/>
    <property type="match status" value="1"/>
</dbReference>
<evidence type="ECO:0000256" key="5">
    <source>
        <dbReference type="ARBA" id="ARBA00023136"/>
    </source>
</evidence>
<dbReference type="HAMAP" id="MF_01416">
    <property type="entry name" value="ATP_synth_delta_bact"/>
    <property type="match status" value="1"/>
</dbReference>
<proteinExistence type="inferred from homology"/>
<dbReference type="OrthoDB" id="9816221at2"/>
<dbReference type="InterPro" id="IPR000711">
    <property type="entry name" value="ATPase_OSCP/dsu"/>
</dbReference>
<evidence type="ECO:0000256" key="6">
    <source>
        <dbReference type="ARBA" id="ARBA00023196"/>
    </source>
</evidence>
<dbReference type="EMBL" id="CP034433">
    <property type="protein sequence ID" value="AZN37316.1"/>
    <property type="molecule type" value="Genomic_DNA"/>
</dbReference>
<comment type="similarity">
    <text evidence="8">Belongs to the ATPase delta chain family.</text>
</comment>
<evidence type="ECO:0000256" key="1">
    <source>
        <dbReference type="ARBA" id="ARBA00004370"/>
    </source>
</evidence>
<keyword evidence="10" id="KW-1185">Reference proteome</keyword>